<dbReference type="RefSeq" id="WP_073420062.1">
    <property type="nucleotide sequence ID" value="NZ_FQVX01000002.1"/>
</dbReference>
<dbReference type="Gene3D" id="1.10.357.10">
    <property type="entry name" value="Tetracycline Repressor, domain 2"/>
    <property type="match status" value="1"/>
</dbReference>
<gene>
    <name evidence="3" type="ORF">SAMN05444351_2067</name>
</gene>
<evidence type="ECO:0000313" key="3">
    <source>
        <dbReference type="EMBL" id="SHG27526.1"/>
    </source>
</evidence>
<accession>A0A1M5IH14</accession>
<feature type="region of interest" description="Disordered" evidence="1">
    <location>
        <begin position="199"/>
        <end position="221"/>
    </location>
</feature>
<dbReference type="InterPro" id="IPR009057">
    <property type="entry name" value="Homeodomain-like_sf"/>
</dbReference>
<dbReference type="Proteomes" id="UP000184471">
    <property type="component" value="Unassembled WGS sequence"/>
</dbReference>
<dbReference type="STRING" id="1070870.SAMN05444351_2067"/>
<dbReference type="AlphaFoldDB" id="A0A1M5IH14"/>
<evidence type="ECO:0000313" key="4">
    <source>
        <dbReference type="Proteomes" id="UP000184471"/>
    </source>
</evidence>
<protein>
    <submittedName>
        <fullName evidence="3">Transcriptional regulator, TetR family</fullName>
    </submittedName>
</protein>
<dbReference type="EMBL" id="FQVX01000002">
    <property type="protein sequence ID" value="SHG27526.1"/>
    <property type="molecule type" value="Genomic_DNA"/>
</dbReference>
<dbReference type="Pfam" id="PF18598">
    <property type="entry name" value="TetR_C_36"/>
    <property type="match status" value="1"/>
</dbReference>
<dbReference type="InterPro" id="IPR041485">
    <property type="entry name" value="TetR_C_36"/>
</dbReference>
<sequence length="221" mass="23850">MTAAADAGTRLRRALTGTGDDEGPVRAFRLARRTFLSGERVDMGPLAAELGVDRATLFRWVGNRDQLLTEVIWSLFLPTWRRALDDATGTGGPRVVDALTRFTRDVCASAPFRAHLRREPERALRLLTTRSADYQVRVTGAFAALLQDSGAALPLPVPDTAYVLTRVAESFIYADLIAGAEPDAAKAAVVYAALLRCPAPHPGEPHPGEPPTGEPPTQEEP</sequence>
<proteinExistence type="predicted"/>
<feature type="domain" description="QsdR TetR regulatory C-terminal" evidence="2">
    <location>
        <begin position="90"/>
        <end position="196"/>
    </location>
</feature>
<reference evidence="3 4" key="1">
    <citation type="submission" date="2016-11" db="EMBL/GenBank/DDBJ databases">
        <authorList>
            <person name="Jaros S."/>
            <person name="Januszkiewicz K."/>
            <person name="Wedrychowicz H."/>
        </authorList>
    </citation>
    <scope>NUCLEOTIDE SEQUENCE [LARGE SCALE GENOMIC DNA]</scope>
    <source>
        <strain evidence="3 4">DSM 45408</strain>
    </source>
</reference>
<evidence type="ECO:0000256" key="1">
    <source>
        <dbReference type="SAM" id="MobiDB-lite"/>
    </source>
</evidence>
<keyword evidence="4" id="KW-1185">Reference proteome</keyword>
<name>A0A1M5IH14_9ACTN</name>
<dbReference type="SUPFAM" id="SSF46689">
    <property type="entry name" value="Homeodomain-like"/>
    <property type="match status" value="1"/>
</dbReference>
<organism evidence="3 4">
    <name type="scientific">Geodermatophilus nigrescens</name>
    <dbReference type="NCBI Taxonomy" id="1070870"/>
    <lineage>
        <taxon>Bacteria</taxon>
        <taxon>Bacillati</taxon>
        <taxon>Actinomycetota</taxon>
        <taxon>Actinomycetes</taxon>
        <taxon>Geodermatophilales</taxon>
        <taxon>Geodermatophilaceae</taxon>
        <taxon>Geodermatophilus</taxon>
    </lineage>
</organism>
<evidence type="ECO:0000259" key="2">
    <source>
        <dbReference type="Pfam" id="PF18598"/>
    </source>
</evidence>